<dbReference type="AlphaFoldDB" id="A0A3B1D012"/>
<dbReference type="Pfam" id="PF00591">
    <property type="entry name" value="Glycos_transf_3"/>
    <property type="match status" value="1"/>
</dbReference>
<keyword evidence="4" id="KW-0028">Amino-acid biosynthesis</keyword>
<evidence type="ECO:0000259" key="12">
    <source>
        <dbReference type="Pfam" id="PF02885"/>
    </source>
</evidence>
<dbReference type="GO" id="GO:0005829">
    <property type="term" value="C:cytosol"/>
    <property type="evidence" value="ECO:0007669"/>
    <property type="project" value="TreeGrafter"/>
</dbReference>
<dbReference type="Gene3D" id="1.20.970.10">
    <property type="entry name" value="Transferase, Pyrimidine Nucleoside Phosphorylase, Chain C"/>
    <property type="match status" value="1"/>
</dbReference>
<dbReference type="PANTHER" id="PTHR43285:SF2">
    <property type="entry name" value="ANTHRANILATE PHOSPHORIBOSYLTRANSFERASE"/>
    <property type="match status" value="1"/>
</dbReference>
<dbReference type="NCBIfam" id="TIGR01245">
    <property type="entry name" value="trpD"/>
    <property type="match status" value="1"/>
</dbReference>
<evidence type="ECO:0000259" key="11">
    <source>
        <dbReference type="Pfam" id="PF00591"/>
    </source>
</evidence>
<dbReference type="SUPFAM" id="SSF47648">
    <property type="entry name" value="Nucleoside phosphorylase/phosphoribosyltransferase N-terminal domain"/>
    <property type="match status" value="1"/>
</dbReference>
<evidence type="ECO:0000256" key="7">
    <source>
        <dbReference type="ARBA" id="ARBA00022723"/>
    </source>
</evidence>
<evidence type="ECO:0000256" key="1">
    <source>
        <dbReference type="ARBA" id="ARBA00004907"/>
    </source>
</evidence>
<keyword evidence="5 13" id="KW-0328">Glycosyltransferase</keyword>
<evidence type="ECO:0000256" key="3">
    <source>
        <dbReference type="ARBA" id="ARBA00011948"/>
    </source>
</evidence>
<keyword evidence="10" id="KW-0057">Aromatic amino acid biosynthesis</keyword>
<dbReference type="SUPFAM" id="SSF52418">
    <property type="entry name" value="Nucleoside phosphorylase/phosphoribosyltransferase catalytic domain"/>
    <property type="match status" value="1"/>
</dbReference>
<protein>
    <recommendedName>
        <fullName evidence="3">anthranilate phosphoribosyltransferase</fullName>
        <ecNumber evidence="3">2.4.2.18</ecNumber>
    </recommendedName>
</protein>
<dbReference type="InterPro" id="IPR000312">
    <property type="entry name" value="Glycosyl_Trfase_fam3"/>
</dbReference>
<dbReference type="Gene3D" id="3.40.1030.10">
    <property type="entry name" value="Nucleoside phosphorylase/phosphoribosyltransferase catalytic domain"/>
    <property type="match status" value="1"/>
</dbReference>
<gene>
    <name evidence="13" type="ORF">MNBD_NITROSPINAE02-1849</name>
</gene>
<dbReference type="InterPro" id="IPR036320">
    <property type="entry name" value="Glycosyl_Trfase_fam3_N_dom_sf"/>
</dbReference>
<keyword evidence="9" id="KW-0460">Magnesium</keyword>
<dbReference type="InterPro" id="IPR035902">
    <property type="entry name" value="Nuc_phospho_transferase"/>
</dbReference>
<name>A0A3B1D012_9ZZZZ</name>
<dbReference type="FunFam" id="1.20.970.10:FF:000006">
    <property type="entry name" value="Anthranilate phosphoribosyltransferase"/>
    <property type="match status" value="1"/>
</dbReference>
<evidence type="ECO:0000256" key="5">
    <source>
        <dbReference type="ARBA" id="ARBA00022676"/>
    </source>
</evidence>
<evidence type="ECO:0000313" key="13">
    <source>
        <dbReference type="EMBL" id="VAX24945.1"/>
    </source>
</evidence>
<dbReference type="EMBL" id="UOGE01000098">
    <property type="protein sequence ID" value="VAX24945.1"/>
    <property type="molecule type" value="Genomic_DNA"/>
</dbReference>
<dbReference type="InterPro" id="IPR017459">
    <property type="entry name" value="Glycosyl_Trfase_fam3_N_dom"/>
</dbReference>
<feature type="domain" description="Glycosyl transferase family 3 N-terminal" evidence="12">
    <location>
        <begin position="4"/>
        <end position="66"/>
    </location>
</feature>
<dbReference type="PANTHER" id="PTHR43285">
    <property type="entry name" value="ANTHRANILATE PHOSPHORIBOSYLTRANSFERASE"/>
    <property type="match status" value="1"/>
</dbReference>
<dbReference type="InterPro" id="IPR005940">
    <property type="entry name" value="Anthranilate_Pribosyl_Tfrase"/>
</dbReference>
<keyword evidence="8" id="KW-0822">Tryptophan biosynthesis</keyword>
<evidence type="ECO:0000256" key="6">
    <source>
        <dbReference type="ARBA" id="ARBA00022679"/>
    </source>
</evidence>
<evidence type="ECO:0000256" key="2">
    <source>
        <dbReference type="ARBA" id="ARBA00011738"/>
    </source>
</evidence>
<accession>A0A3B1D012</accession>
<sequence length="337" mass="34937">MDIKQAIGKVIEGENLTEAEMVEVMNIIMTGSATDAQTGSFLTALRIKGETVEEITGAARVMREKAVRIDPGDGDVVDTCGTGGSRLGAFNISTTSAFVVAGAGLKVAKHGNRAISSMCGSADVLMALGVNLEADAKKVEACLQEVGIGFLFAPLMHGAMKHAIGPRRELGVRTIFNLLGPLTNPAGARRQVIGVYDKALVEPIANVLARLGSDSVFVVHGCDGLDEITITGSTHVARMKDGKVNTFTIKPEDFGIKASPASEIKGGDATANAKITRDILGGIKGAMRDVTVLNASAAICAGGLAESIKEAIAIAEESIDSGKATGKLEKMIEFLNG</sequence>
<feature type="domain" description="Glycosyl transferase family 3" evidence="11">
    <location>
        <begin position="74"/>
        <end position="324"/>
    </location>
</feature>
<dbReference type="EC" id="2.4.2.18" evidence="3"/>
<dbReference type="GO" id="GO:0004048">
    <property type="term" value="F:anthranilate phosphoribosyltransferase activity"/>
    <property type="evidence" value="ECO:0007669"/>
    <property type="project" value="UniProtKB-EC"/>
</dbReference>
<keyword evidence="7" id="KW-0479">Metal-binding</keyword>
<comment type="pathway">
    <text evidence="1">Amino-acid biosynthesis; L-tryptophan biosynthesis; L-tryptophan from chorismate: step 2/5.</text>
</comment>
<evidence type="ECO:0000256" key="4">
    <source>
        <dbReference type="ARBA" id="ARBA00022605"/>
    </source>
</evidence>
<evidence type="ECO:0000256" key="10">
    <source>
        <dbReference type="ARBA" id="ARBA00023141"/>
    </source>
</evidence>
<dbReference type="FunFam" id="3.40.1030.10:FF:000002">
    <property type="entry name" value="Anthranilate phosphoribosyltransferase"/>
    <property type="match status" value="1"/>
</dbReference>
<dbReference type="HAMAP" id="MF_00211">
    <property type="entry name" value="TrpD"/>
    <property type="match status" value="1"/>
</dbReference>
<dbReference type="GO" id="GO:0046872">
    <property type="term" value="F:metal ion binding"/>
    <property type="evidence" value="ECO:0007669"/>
    <property type="project" value="UniProtKB-KW"/>
</dbReference>
<evidence type="ECO:0000256" key="8">
    <source>
        <dbReference type="ARBA" id="ARBA00022822"/>
    </source>
</evidence>
<keyword evidence="6 13" id="KW-0808">Transferase</keyword>
<proteinExistence type="inferred from homology"/>
<comment type="subunit">
    <text evidence="2">Homodimer.</text>
</comment>
<reference evidence="13" key="1">
    <citation type="submission" date="2018-06" db="EMBL/GenBank/DDBJ databases">
        <authorList>
            <person name="Zhirakovskaya E."/>
        </authorList>
    </citation>
    <scope>NUCLEOTIDE SEQUENCE</scope>
</reference>
<dbReference type="GO" id="GO:0000162">
    <property type="term" value="P:L-tryptophan biosynthetic process"/>
    <property type="evidence" value="ECO:0007669"/>
    <property type="project" value="UniProtKB-KW"/>
</dbReference>
<evidence type="ECO:0000256" key="9">
    <source>
        <dbReference type="ARBA" id="ARBA00022842"/>
    </source>
</evidence>
<dbReference type="Pfam" id="PF02885">
    <property type="entry name" value="Glycos_trans_3N"/>
    <property type="match status" value="1"/>
</dbReference>
<organism evidence="13">
    <name type="scientific">hydrothermal vent metagenome</name>
    <dbReference type="NCBI Taxonomy" id="652676"/>
    <lineage>
        <taxon>unclassified sequences</taxon>
        <taxon>metagenomes</taxon>
        <taxon>ecological metagenomes</taxon>
    </lineage>
</organism>